<dbReference type="AlphaFoldDB" id="A0A6J6ZU58"/>
<evidence type="ECO:0000313" key="5">
    <source>
        <dbReference type="EMBL" id="CAB4824034.1"/>
    </source>
</evidence>
<accession>A0A6J6ZU58</accession>
<keyword evidence="3" id="KW-0732">Signal</keyword>
<dbReference type="PANTHER" id="PTHR46847">
    <property type="entry name" value="D-ALLOSE-BINDING PERIPLASMIC PROTEIN-RELATED"/>
    <property type="match status" value="1"/>
</dbReference>
<reference evidence="5" key="1">
    <citation type="submission" date="2020-05" db="EMBL/GenBank/DDBJ databases">
        <authorList>
            <person name="Chiriac C."/>
            <person name="Salcher M."/>
            <person name="Ghai R."/>
            <person name="Kavagutti S V."/>
        </authorList>
    </citation>
    <scope>NUCLEOTIDE SEQUENCE</scope>
</reference>
<dbReference type="GO" id="GO:0030246">
    <property type="term" value="F:carbohydrate binding"/>
    <property type="evidence" value="ECO:0007669"/>
    <property type="project" value="UniProtKB-ARBA"/>
</dbReference>
<sequence>MPKRAKLWLAPLALAAVGLVAACGGSTSTSAASSAAAAPAAPAASSAAAEPAAPAASDAAAAPATMDGGGKSISVFMPSTSNNYLAEWRRGLEATAADLNYQVTVVENNFDQSEQDLQIQQALASGTKADIYVIWPADSKAGVASLRSLSQTGVPTVVANQPPPAEAVPFMTMYAGVNDYLNGQVAGQLELGARDAAIAAGMKLNSPEGNLVEIMFTPGYQASVARHDGFIDATKAAPFNMLASEYSGFDAEAGYNTMSQLIAANKGKGIDFVYAHNDALALGANKALNEAGIVPGKDVMVVGGTCHGDLTALENGQQYGSGLQAARLEGNVVALAVARYFNNDGTVLDGEDSPEPSPEFPATSTAPYKYNYIPNPGLVFSSDEAANKAILDDTVLWGDTMRNLCTY</sequence>
<organism evidence="5">
    <name type="scientific">freshwater metagenome</name>
    <dbReference type="NCBI Taxonomy" id="449393"/>
    <lineage>
        <taxon>unclassified sequences</taxon>
        <taxon>metagenomes</taxon>
        <taxon>ecological metagenomes</taxon>
    </lineage>
</organism>
<name>A0A6J6ZU58_9ZZZZ</name>
<evidence type="ECO:0000256" key="1">
    <source>
        <dbReference type="ARBA" id="ARBA00004196"/>
    </source>
</evidence>
<protein>
    <submittedName>
        <fullName evidence="5">Unannotated protein</fullName>
    </submittedName>
</protein>
<comment type="subcellular location">
    <subcellularLocation>
        <location evidence="1">Cell envelope</location>
    </subcellularLocation>
</comment>
<dbReference type="InterPro" id="IPR028082">
    <property type="entry name" value="Peripla_BP_I"/>
</dbReference>
<dbReference type="GO" id="GO:0030313">
    <property type="term" value="C:cell envelope"/>
    <property type="evidence" value="ECO:0007669"/>
    <property type="project" value="UniProtKB-SubCell"/>
</dbReference>
<dbReference type="PROSITE" id="PS51257">
    <property type="entry name" value="PROKAR_LIPOPROTEIN"/>
    <property type="match status" value="1"/>
</dbReference>
<dbReference type="EMBL" id="CAFABK010000010">
    <property type="protein sequence ID" value="CAB4824034.1"/>
    <property type="molecule type" value="Genomic_DNA"/>
</dbReference>
<dbReference type="PANTHER" id="PTHR46847:SF1">
    <property type="entry name" value="D-ALLOSE-BINDING PERIPLASMIC PROTEIN-RELATED"/>
    <property type="match status" value="1"/>
</dbReference>
<dbReference type="CDD" id="cd01536">
    <property type="entry name" value="PBP1_ABC_sugar_binding-like"/>
    <property type="match status" value="1"/>
</dbReference>
<dbReference type="InterPro" id="IPR025997">
    <property type="entry name" value="SBP_2_dom"/>
</dbReference>
<evidence type="ECO:0000256" key="3">
    <source>
        <dbReference type="ARBA" id="ARBA00022729"/>
    </source>
</evidence>
<dbReference type="Gene3D" id="3.40.50.2300">
    <property type="match status" value="2"/>
</dbReference>
<proteinExistence type="inferred from homology"/>
<gene>
    <name evidence="5" type="ORF">UFOPK3204_00353</name>
</gene>
<evidence type="ECO:0000256" key="2">
    <source>
        <dbReference type="ARBA" id="ARBA00007639"/>
    </source>
</evidence>
<comment type="similarity">
    <text evidence="2">Belongs to the bacterial solute-binding protein 2 family.</text>
</comment>
<feature type="domain" description="Periplasmic binding protein" evidence="4">
    <location>
        <begin position="73"/>
        <end position="341"/>
    </location>
</feature>
<dbReference type="Pfam" id="PF13407">
    <property type="entry name" value="Peripla_BP_4"/>
    <property type="match status" value="1"/>
</dbReference>
<evidence type="ECO:0000259" key="4">
    <source>
        <dbReference type="Pfam" id="PF13407"/>
    </source>
</evidence>
<dbReference type="SUPFAM" id="SSF53822">
    <property type="entry name" value="Periplasmic binding protein-like I"/>
    <property type="match status" value="1"/>
</dbReference>